<evidence type="ECO:0000313" key="2">
    <source>
        <dbReference type="Proteomes" id="UP000219440"/>
    </source>
</evidence>
<dbReference type="Proteomes" id="UP000219440">
    <property type="component" value="Unassembled WGS sequence"/>
</dbReference>
<name>A0A2C8ZLH3_9MICO</name>
<organism evidence="1 2">
    <name type="scientific">Salinibacterium xinjiangense</name>
    <dbReference type="NCBI Taxonomy" id="386302"/>
    <lineage>
        <taxon>Bacteria</taxon>
        <taxon>Bacillati</taxon>
        <taxon>Actinomycetota</taxon>
        <taxon>Actinomycetes</taxon>
        <taxon>Micrococcales</taxon>
        <taxon>Microbacteriaceae</taxon>
        <taxon>Salinibacterium</taxon>
    </lineage>
</organism>
<gene>
    <name evidence="1" type="ORF">SAMN06296378_1624</name>
</gene>
<proteinExistence type="predicted"/>
<accession>A0A2C8ZLH3</accession>
<reference evidence="1 2" key="1">
    <citation type="submission" date="2017-09" db="EMBL/GenBank/DDBJ databases">
        <authorList>
            <person name="Ehlers B."/>
            <person name="Leendertz F.H."/>
        </authorList>
    </citation>
    <scope>NUCLEOTIDE SEQUENCE [LARGE SCALE GENOMIC DNA]</scope>
    <source>
        <strain evidence="1 2">CGMCC 1.05381</strain>
    </source>
</reference>
<keyword evidence="2" id="KW-1185">Reference proteome</keyword>
<dbReference type="EMBL" id="OCST01000003">
    <property type="protein sequence ID" value="SOE65814.1"/>
    <property type="molecule type" value="Genomic_DNA"/>
</dbReference>
<dbReference type="AlphaFoldDB" id="A0A2C8ZLH3"/>
<evidence type="ECO:0000313" key="1">
    <source>
        <dbReference type="EMBL" id="SOE65814.1"/>
    </source>
</evidence>
<protein>
    <submittedName>
        <fullName evidence="1">Uncharacterized protein</fullName>
    </submittedName>
</protein>
<sequence length="56" mass="5832">MRTVPLTVELHGAMVQPGLDVRACHEDGTTLGAAVAFIHSVQVCGANRGQPDGFPC</sequence>